<dbReference type="PANTHER" id="PTHR42850:SF4">
    <property type="entry name" value="ZINC-DEPENDENT ENDOPOLYPHOSPHATASE"/>
    <property type="match status" value="1"/>
</dbReference>
<evidence type="ECO:0000259" key="2">
    <source>
        <dbReference type="Pfam" id="PF00149"/>
    </source>
</evidence>
<dbReference type="PANTHER" id="PTHR42850">
    <property type="entry name" value="METALLOPHOSPHOESTERASE"/>
    <property type="match status" value="1"/>
</dbReference>
<dbReference type="OrthoDB" id="10267127at2759"/>
<dbReference type="Proteomes" id="UP000813427">
    <property type="component" value="Unassembled WGS sequence"/>
</dbReference>
<dbReference type="GO" id="GO:0016791">
    <property type="term" value="F:phosphatase activity"/>
    <property type="evidence" value="ECO:0007669"/>
    <property type="project" value="TreeGrafter"/>
</dbReference>
<dbReference type="InterPro" id="IPR050126">
    <property type="entry name" value="Ap4A_hydrolase"/>
</dbReference>
<dbReference type="EMBL" id="JAGPXF010000008">
    <property type="protein sequence ID" value="KAH7233603.1"/>
    <property type="molecule type" value="Genomic_DNA"/>
</dbReference>
<proteinExistence type="predicted"/>
<gene>
    <name evidence="3" type="ORF">BKA59DRAFT_488382</name>
</gene>
<accession>A0A8K0RM20</accession>
<reference evidence="3" key="1">
    <citation type="journal article" date="2021" name="Nat. Commun.">
        <title>Genetic determinants of endophytism in the Arabidopsis root mycobiome.</title>
        <authorList>
            <person name="Mesny F."/>
            <person name="Miyauchi S."/>
            <person name="Thiergart T."/>
            <person name="Pickel B."/>
            <person name="Atanasova L."/>
            <person name="Karlsson M."/>
            <person name="Huettel B."/>
            <person name="Barry K.W."/>
            <person name="Haridas S."/>
            <person name="Chen C."/>
            <person name="Bauer D."/>
            <person name="Andreopoulos W."/>
            <person name="Pangilinan J."/>
            <person name="LaButti K."/>
            <person name="Riley R."/>
            <person name="Lipzen A."/>
            <person name="Clum A."/>
            <person name="Drula E."/>
            <person name="Henrissat B."/>
            <person name="Kohler A."/>
            <person name="Grigoriev I.V."/>
            <person name="Martin F.M."/>
            <person name="Hacquard S."/>
        </authorList>
    </citation>
    <scope>NUCLEOTIDE SEQUENCE</scope>
    <source>
        <strain evidence="3">MPI-SDFR-AT-0068</strain>
    </source>
</reference>
<dbReference type="GO" id="GO:0006798">
    <property type="term" value="P:polyphosphate catabolic process"/>
    <property type="evidence" value="ECO:0007669"/>
    <property type="project" value="TreeGrafter"/>
</dbReference>
<feature type="domain" description="Calcineurin-like phosphoesterase" evidence="2">
    <location>
        <begin position="56"/>
        <end position="237"/>
    </location>
</feature>
<dbReference type="Gene3D" id="3.60.21.10">
    <property type="match status" value="1"/>
</dbReference>
<dbReference type="AlphaFoldDB" id="A0A8K0RM20"/>
<dbReference type="InterPro" id="IPR029052">
    <property type="entry name" value="Metallo-depent_PP-like"/>
</dbReference>
<name>A0A8K0RM20_9HYPO</name>
<evidence type="ECO:0000313" key="4">
    <source>
        <dbReference type="Proteomes" id="UP000813427"/>
    </source>
</evidence>
<evidence type="ECO:0000256" key="1">
    <source>
        <dbReference type="SAM" id="MobiDB-lite"/>
    </source>
</evidence>
<evidence type="ECO:0000313" key="3">
    <source>
        <dbReference type="EMBL" id="KAH7233603.1"/>
    </source>
</evidence>
<dbReference type="GO" id="GO:0005737">
    <property type="term" value="C:cytoplasm"/>
    <property type="evidence" value="ECO:0007669"/>
    <property type="project" value="TreeGrafter"/>
</dbReference>
<dbReference type="GO" id="GO:0000298">
    <property type="term" value="F:endopolyphosphatase activity"/>
    <property type="evidence" value="ECO:0007669"/>
    <property type="project" value="TreeGrafter"/>
</dbReference>
<dbReference type="Pfam" id="PF00149">
    <property type="entry name" value="Metallophos"/>
    <property type="match status" value="1"/>
</dbReference>
<sequence>MRFSPPSYNTKIDRTIENTMITEKNQAADPGLSSSDFSSPWYRLQTLIQDVDVTGRLIIVGDVHGHLAELKSLLQKVSYDKNNGDHLIFVGDLVNKGPDSPGVVQLAKDLGANAIRGNNEDRVLAAHSALKRGESSGLIERLKRLALEEEKKTGDQPAPTEPKTDLKSLAPEDLKPYSAESDFATAATLSDEQISWLASQPLILRIKLKRGATAPPWNSGTLLVVHGGLVPLLPLEEQDPWAVMNMRGLVYPDPDANVTDEVRASLLKGAKCRARRYAAFEDVTDAEFRAKLARMADLVKNGEGFSGEYKEGKIGFPLESREGDWWIDAWNRWQNSIEDPEQRSVVVYGHDARVGLQVGAEETVSEKDDSEKAARYTYGLDSGCVYGRSLTAMVISEKEDGAGLSHSIVQVDAVKEDKEEQTV</sequence>
<organism evidence="3 4">
    <name type="scientific">Fusarium tricinctum</name>
    <dbReference type="NCBI Taxonomy" id="61284"/>
    <lineage>
        <taxon>Eukaryota</taxon>
        <taxon>Fungi</taxon>
        <taxon>Dikarya</taxon>
        <taxon>Ascomycota</taxon>
        <taxon>Pezizomycotina</taxon>
        <taxon>Sordariomycetes</taxon>
        <taxon>Hypocreomycetidae</taxon>
        <taxon>Hypocreales</taxon>
        <taxon>Nectriaceae</taxon>
        <taxon>Fusarium</taxon>
        <taxon>Fusarium tricinctum species complex</taxon>
    </lineage>
</organism>
<feature type="compositionally biased region" description="Basic and acidic residues" evidence="1">
    <location>
        <begin position="162"/>
        <end position="171"/>
    </location>
</feature>
<comment type="caution">
    <text evidence="3">The sequence shown here is derived from an EMBL/GenBank/DDBJ whole genome shotgun (WGS) entry which is preliminary data.</text>
</comment>
<feature type="region of interest" description="Disordered" evidence="1">
    <location>
        <begin position="148"/>
        <end position="171"/>
    </location>
</feature>
<keyword evidence="4" id="KW-1185">Reference proteome</keyword>
<dbReference type="InterPro" id="IPR004843">
    <property type="entry name" value="Calcineurin-like_PHP"/>
</dbReference>
<dbReference type="SUPFAM" id="SSF56300">
    <property type="entry name" value="Metallo-dependent phosphatases"/>
    <property type="match status" value="1"/>
</dbReference>
<protein>
    <submittedName>
        <fullName evidence="3">Metallo-dependent phosphatase-like protein</fullName>
    </submittedName>
</protein>